<organism evidence="1 2">
    <name type="scientific">Galerina marginata (strain CBS 339.88)</name>
    <dbReference type="NCBI Taxonomy" id="685588"/>
    <lineage>
        <taxon>Eukaryota</taxon>
        <taxon>Fungi</taxon>
        <taxon>Dikarya</taxon>
        <taxon>Basidiomycota</taxon>
        <taxon>Agaricomycotina</taxon>
        <taxon>Agaricomycetes</taxon>
        <taxon>Agaricomycetidae</taxon>
        <taxon>Agaricales</taxon>
        <taxon>Agaricineae</taxon>
        <taxon>Strophariaceae</taxon>
        <taxon>Galerina</taxon>
    </lineage>
</organism>
<accession>A0A067TLK6</accession>
<sequence length="482" mass="54698">MAGINISAFPPELLAMIFKYVHIDFLATHDLQAVTGSQNHTAHDFDEDFDDVVNPSSDSSDYYVREAVNVGNLLEIVKSPTVFPYAIASVSPFWENVLSATPEFWTTLVFFLDDDFTEVEKVEKYLSWSCDLPIDVFMTRRADFNNGAGVAETRCVRDNMRSLMPHFHRYTITDGSHNDSAFEFEPRLTALTIDGRNFQRALAENKRWITEQTDLKTLTIFQYVPVTISPPICATEISFDIHECDECRLDLYAVLGKIELFDSLTKLKFDTIHFDISPPKCGRSAFDLTFITDLVFENMAPEIIEEIFRVCAFNEMDAVESITFIRCPRLHQVYFSDLQAISLCLSELDVGVDLKPIVLAWYGIALSISRCASFSDSLLQMLGTKEICKSDDGTEFEHLFHCSMLCFLEIHSVGLPTYSVGALKRMIGTRSDDLDFSDENWRENLSGPAIARLEVTGQVPELSPEDKLWLRSRVDVFSWGRG</sequence>
<evidence type="ECO:0000313" key="1">
    <source>
        <dbReference type="EMBL" id="KDR83227.1"/>
    </source>
</evidence>
<dbReference type="AlphaFoldDB" id="A0A067TLK6"/>
<protein>
    <submittedName>
        <fullName evidence="1">Uncharacterized protein</fullName>
    </submittedName>
</protein>
<gene>
    <name evidence="1" type="ORF">GALMADRAFT_239070</name>
</gene>
<dbReference type="OrthoDB" id="3001771at2759"/>
<dbReference type="Proteomes" id="UP000027222">
    <property type="component" value="Unassembled WGS sequence"/>
</dbReference>
<dbReference type="STRING" id="685588.A0A067TLK6"/>
<dbReference type="EMBL" id="KL142369">
    <property type="protein sequence ID" value="KDR83227.1"/>
    <property type="molecule type" value="Genomic_DNA"/>
</dbReference>
<dbReference type="HOGENOM" id="CLU_027732_1_0_1"/>
<reference evidence="2" key="1">
    <citation type="journal article" date="2014" name="Proc. Natl. Acad. Sci. U.S.A.">
        <title>Extensive sampling of basidiomycete genomes demonstrates inadequacy of the white-rot/brown-rot paradigm for wood decay fungi.</title>
        <authorList>
            <person name="Riley R."/>
            <person name="Salamov A.A."/>
            <person name="Brown D.W."/>
            <person name="Nagy L.G."/>
            <person name="Floudas D."/>
            <person name="Held B.W."/>
            <person name="Levasseur A."/>
            <person name="Lombard V."/>
            <person name="Morin E."/>
            <person name="Otillar R."/>
            <person name="Lindquist E.A."/>
            <person name="Sun H."/>
            <person name="LaButti K.M."/>
            <person name="Schmutz J."/>
            <person name="Jabbour D."/>
            <person name="Luo H."/>
            <person name="Baker S.E."/>
            <person name="Pisabarro A.G."/>
            <person name="Walton J.D."/>
            <person name="Blanchette R.A."/>
            <person name="Henrissat B."/>
            <person name="Martin F."/>
            <person name="Cullen D."/>
            <person name="Hibbett D.S."/>
            <person name="Grigoriev I.V."/>
        </authorList>
    </citation>
    <scope>NUCLEOTIDE SEQUENCE [LARGE SCALE GENOMIC DNA]</scope>
    <source>
        <strain evidence="2">CBS 339.88</strain>
    </source>
</reference>
<keyword evidence="2" id="KW-1185">Reference proteome</keyword>
<evidence type="ECO:0000313" key="2">
    <source>
        <dbReference type="Proteomes" id="UP000027222"/>
    </source>
</evidence>
<name>A0A067TLK6_GALM3</name>
<proteinExistence type="predicted"/>